<accession>A0AAD4HX52</accession>
<dbReference type="Gene3D" id="2.40.33.20">
    <property type="entry name" value="PK beta-barrel domain-like"/>
    <property type="match status" value="1"/>
</dbReference>
<name>A0AAD4HX52_9PEZI</name>
<evidence type="ECO:0000313" key="3">
    <source>
        <dbReference type="EMBL" id="KAG7284238.1"/>
    </source>
</evidence>
<evidence type="ECO:0000259" key="2">
    <source>
        <dbReference type="PROSITE" id="PS51340"/>
    </source>
</evidence>
<sequence>MSVHALALASAHNFTKTPVSSFILLTGLGVQGDCHSGVLHLIPKEILDECGVEPGQIGENVTTTGVDLLALGKGTRLHFLPSPSSPYSAPASSRPLGDDNEDENGDEDETGMWAPHAVVVIQGLRNPCPQIDKFREGLKERLVVRDEARRIVGRRAGVMGTVEVGGMVTVGMTIVVERAGVFEELKCV</sequence>
<dbReference type="InterPro" id="IPR005302">
    <property type="entry name" value="MoCF_Sase_C"/>
</dbReference>
<feature type="domain" description="MOSC" evidence="2">
    <location>
        <begin position="17"/>
        <end position="177"/>
    </location>
</feature>
<feature type="compositionally biased region" description="Low complexity" evidence="1">
    <location>
        <begin position="81"/>
        <end position="95"/>
    </location>
</feature>
<feature type="compositionally biased region" description="Acidic residues" evidence="1">
    <location>
        <begin position="98"/>
        <end position="110"/>
    </location>
</feature>
<evidence type="ECO:0000313" key="4">
    <source>
        <dbReference type="Proteomes" id="UP001197093"/>
    </source>
</evidence>
<dbReference type="InterPro" id="IPR011037">
    <property type="entry name" value="Pyrv_Knase-like_insert_dom_sf"/>
</dbReference>
<reference evidence="3" key="1">
    <citation type="submission" date="2023-02" db="EMBL/GenBank/DDBJ databases">
        <authorList>
            <person name="Palmer J.M."/>
        </authorList>
    </citation>
    <scope>NUCLEOTIDE SEQUENCE</scope>
    <source>
        <strain evidence="3">FW57</strain>
    </source>
</reference>
<gene>
    <name evidence="3" type="ORF">NEMBOFW57_010602</name>
</gene>
<dbReference type="PANTHER" id="PTHR36930:SF1">
    <property type="entry name" value="MOSC DOMAIN-CONTAINING PROTEIN"/>
    <property type="match status" value="1"/>
</dbReference>
<proteinExistence type="predicted"/>
<dbReference type="GO" id="GO:0003824">
    <property type="term" value="F:catalytic activity"/>
    <property type="evidence" value="ECO:0007669"/>
    <property type="project" value="InterPro"/>
</dbReference>
<keyword evidence="4" id="KW-1185">Reference proteome</keyword>
<dbReference type="SUPFAM" id="SSF50800">
    <property type="entry name" value="PK beta-barrel domain-like"/>
    <property type="match status" value="2"/>
</dbReference>
<dbReference type="PANTHER" id="PTHR36930">
    <property type="entry name" value="METAL-SULFUR CLUSTER BIOSYNTHESIS PROTEINS YUAD-RELATED"/>
    <property type="match status" value="1"/>
</dbReference>
<comment type="caution">
    <text evidence="3">The sequence shown here is derived from an EMBL/GenBank/DDBJ whole genome shotgun (WGS) entry which is preliminary data.</text>
</comment>
<protein>
    <recommendedName>
        <fullName evidence="2">MOSC domain-containing protein</fullName>
    </recommendedName>
</protein>
<organism evidence="3 4">
    <name type="scientific">Staphylotrichum longicolle</name>
    <dbReference type="NCBI Taxonomy" id="669026"/>
    <lineage>
        <taxon>Eukaryota</taxon>
        <taxon>Fungi</taxon>
        <taxon>Dikarya</taxon>
        <taxon>Ascomycota</taxon>
        <taxon>Pezizomycotina</taxon>
        <taxon>Sordariomycetes</taxon>
        <taxon>Sordariomycetidae</taxon>
        <taxon>Sordariales</taxon>
        <taxon>Chaetomiaceae</taxon>
        <taxon>Staphylotrichum</taxon>
    </lineage>
</organism>
<dbReference type="PROSITE" id="PS51340">
    <property type="entry name" value="MOSC"/>
    <property type="match status" value="1"/>
</dbReference>
<dbReference type="Proteomes" id="UP001197093">
    <property type="component" value="Unassembled WGS sequence"/>
</dbReference>
<dbReference type="GO" id="GO:0030151">
    <property type="term" value="F:molybdenum ion binding"/>
    <property type="evidence" value="ECO:0007669"/>
    <property type="project" value="InterPro"/>
</dbReference>
<evidence type="ECO:0000256" key="1">
    <source>
        <dbReference type="SAM" id="MobiDB-lite"/>
    </source>
</evidence>
<dbReference type="GO" id="GO:0030170">
    <property type="term" value="F:pyridoxal phosphate binding"/>
    <property type="evidence" value="ECO:0007669"/>
    <property type="project" value="InterPro"/>
</dbReference>
<dbReference type="AlphaFoldDB" id="A0AAD4HX52"/>
<dbReference type="InterPro" id="IPR052716">
    <property type="entry name" value="MOSC_domain"/>
</dbReference>
<dbReference type="EMBL" id="JAHCVI010000006">
    <property type="protein sequence ID" value="KAG7284238.1"/>
    <property type="molecule type" value="Genomic_DNA"/>
</dbReference>
<feature type="region of interest" description="Disordered" evidence="1">
    <location>
        <begin position="80"/>
        <end position="110"/>
    </location>
</feature>